<accession>A0A7L4YPT0</accession>
<evidence type="ECO:0000313" key="1">
    <source>
        <dbReference type="EMBL" id="QHC00567.1"/>
    </source>
</evidence>
<gene>
    <name evidence="1" type="ORF">EK0264_09885</name>
</gene>
<dbReference type="AlphaFoldDB" id="A0A7L4YPT0"/>
<proteinExistence type="predicted"/>
<dbReference type="InParanoid" id="A0A7L4YPT0"/>
<reference evidence="1 2" key="1">
    <citation type="journal article" date="2018" name="Int. J. Syst. Evol. Microbiol.">
        <title>Epidermidibacterium keratini gen. nov., sp. nov., a member of the family Sporichthyaceae, isolated from keratin epidermis.</title>
        <authorList>
            <person name="Lee D.G."/>
            <person name="Trujillo M.E."/>
            <person name="Kang S."/>
            <person name="Nam J.J."/>
            <person name="Kim Y.J."/>
        </authorList>
    </citation>
    <scope>NUCLEOTIDE SEQUENCE [LARGE SCALE GENOMIC DNA]</scope>
    <source>
        <strain evidence="1 2">EPI-7</strain>
    </source>
</reference>
<dbReference type="KEGG" id="eke:EK0264_09885"/>
<organism evidence="1 2">
    <name type="scientific">Epidermidibacterium keratini</name>
    <dbReference type="NCBI Taxonomy" id="1891644"/>
    <lineage>
        <taxon>Bacteria</taxon>
        <taxon>Bacillati</taxon>
        <taxon>Actinomycetota</taxon>
        <taxon>Actinomycetes</taxon>
        <taxon>Sporichthyales</taxon>
        <taxon>Sporichthyaceae</taxon>
        <taxon>Epidermidibacterium</taxon>
    </lineage>
</organism>
<protein>
    <submittedName>
        <fullName evidence="1">Uncharacterized protein</fullName>
    </submittedName>
</protein>
<dbReference type="RefSeq" id="WP_159545180.1">
    <property type="nucleotide sequence ID" value="NZ_CP047156.1"/>
</dbReference>
<keyword evidence="2" id="KW-1185">Reference proteome</keyword>
<dbReference type="EMBL" id="CP047156">
    <property type="protein sequence ID" value="QHC00567.1"/>
    <property type="molecule type" value="Genomic_DNA"/>
</dbReference>
<evidence type="ECO:0000313" key="2">
    <source>
        <dbReference type="Proteomes" id="UP000463857"/>
    </source>
</evidence>
<dbReference type="Proteomes" id="UP000463857">
    <property type="component" value="Chromosome"/>
</dbReference>
<sequence length="74" mass="8096">MSTEMNIRRITDLLFRAATWAPLAGQALAGGRDRDAERQYAELGVLPDSAWESDEPCIDASPRPAVRFAPISGH</sequence>
<name>A0A7L4YPT0_9ACTN</name>